<keyword evidence="1" id="KW-1133">Transmembrane helix</keyword>
<feature type="transmembrane region" description="Helical" evidence="1">
    <location>
        <begin position="195"/>
        <end position="218"/>
    </location>
</feature>
<evidence type="ECO:0000313" key="2">
    <source>
        <dbReference type="EMBL" id="KLI64900.1"/>
    </source>
</evidence>
<reference evidence="2 3" key="1">
    <citation type="submission" date="2015-04" db="EMBL/GenBank/DDBJ databases">
        <title>The draft genome sequence of Erythrobacter marinus HWDM-33.</title>
        <authorList>
            <person name="Zhuang L."/>
            <person name="Liu Y."/>
            <person name="Shao Z."/>
        </authorList>
    </citation>
    <scope>NUCLEOTIDE SEQUENCE [LARGE SCALE GENOMIC DNA]</scope>
    <source>
        <strain evidence="2 3">HWDM-33</strain>
    </source>
</reference>
<evidence type="ECO:0000313" key="3">
    <source>
        <dbReference type="Proteomes" id="UP000053455"/>
    </source>
</evidence>
<dbReference type="OrthoDB" id="7426493at2"/>
<evidence type="ECO:0008006" key="4">
    <source>
        <dbReference type="Google" id="ProtNLM"/>
    </source>
</evidence>
<gene>
    <name evidence="2" type="ORF">AAV99_05200</name>
</gene>
<feature type="transmembrane region" description="Helical" evidence="1">
    <location>
        <begin position="122"/>
        <end position="143"/>
    </location>
</feature>
<protein>
    <recommendedName>
        <fullName evidence="4">Transmembrane protein</fullName>
    </recommendedName>
</protein>
<comment type="caution">
    <text evidence="2">The sequence shown here is derived from an EMBL/GenBank/DDBJ whole genome shotgun (WGS) entry which is preliminary data.</text>
</comment>
<evidence type="ECO:0000256" key="1">
    <source>
        <dbReference type="SAM" id="Phobius"/>
    </source>
</evidence>
<dbReference type="RefSeq" id="WP_047092768.1">
    <property type="nucleotide sequence ID" value="NZ_LBHU01000001.1"/>
</dbReference>
<keyword evidence="1" id="KW-0472">Membrane</keyword>
<keyword evidence="1" id="KW-0812">Transmembrane</keyword>
<dbReference type="EMBL" id="LBHU01000001">
    <property type="protein sequence ID" value="KLI64900.1"/>
    <property type="molecule type" value="Genomic_DNA"/>
</dbReference>
<dbReference type="AlphaFoldDB" id="A0A0H0XX91"/>
<proteinExistence type="predicted"/>
<accession>A0A0H0XX91</accession>
<organism evidence="2 3">
    <name type="scientific">Aurantiacibacter marinus</name>
    <dbReference type="NCBI Taxonomy" id="874156"/>
    <lineage>
        <taxon>Bacteria</taxon>
        <taxon>Pseudomonadati</taxon>
        <taxon>Pseudomonadota</taxon>
        <taxon>Alphaproteobacteria</taxon>
        <taxon>Sphingomonadales</taxon>
        <taxon>Erythrobacteraceae</taxon>
        <taxon>Aurantiacibacter</taxon>
    </lineage>
</organism>
<keyword evidence="3" id="KW-1185">Reference proteome</keyword>
<dbReference type="PATRIC" id="fig|874156.12.peg.1078"/>
<sequence length="243" mass="26285">MAEVLRDGLRIWRMAPLIPALIVLPEFAQHIAEIQIGMFESRDAGVALADDPTRWAFGYIKIAGLVLAIFAAVRFWGGLRTGQRWWDLSAIGWRNVGIAIVLTVLTSLPGKLLESSIGEEKAGWIDIALGLATLPLIVLLVHGLSGNRESSLGSVFRNGWLAAIRILVFAALVWLPLQFLHSKNHDWAFGAPDALVWGLMVFDSLVVGLLATMAGTAIHHGAVPLREKIAPPVGNATADLQPI</sequence>
<feature type="transmembrane region" description="Helical" evidence="1">
    <location>
        <begin position="91"/>
        <end position="110"/>
    </location>
</feature>
<feature type="transmembrane region" description="Helical" evidence="1">
    <location>
        <begin position="56"/>
        <end position="79"/>
    </location>
</feature>
<dbReference type="Proteomes" id="UP000053455">
    <property type="component" value="Unassembled WGS sequence"/>
</dbReference>
<name>A0A0H0XX91_9SPHN</name>
<feature type="transmembrane region" description="Helical" evidence="1">
    <location>
        <begin position="155"/>
        <end position="175"/>
    </location>
</feature>